<protein>
    <submittedName>
        <fullName evidence="2">Uncharacterized protein</fullName>
    </submittedName>
</protein>
<evidence type="ECO:0000256" key="1">
    <source>
        <dbReference type="SAM" id="MobiDB-lite"/>
    </source>
</evidence>
<dbReference type="AlphaFoldDB" id="A0A381UEN6"/>
<gene>
    <name evidence="2" type="ORF">METZ01_LOCUS78651</name>
</gene>
<reference evidence="2" key="1">
    <citation type="submission" date="2018-05" db="EMBL/GenBank/DDBJ databases">
        <authorList>
            <person name="Lanie J.A."/>
            <person name="Ng W.-L."/>
            <person name="Kazmierczak K.M."/>
            <person name="Andrzejewski T.M."/>
            <person name="Davidsen T.M."/>
            <person name="Wayne K.J."/>
            <person name="Tettelin H."/>
            <person name="Glass J.I."/>
            <person name="Rusch D."/>
            <person name="Podicherti R."/>
            <person name="Tsui H.-C.T."/>
            <person name="Winkler M.E."/>
        </authorList>
    </citation>
    <scope>NUCLEOTIDE SEQUENCE</scope>
</reference>
<name>A0A381UEN6_9ZZZZ</name>
<feature type="region of interest" description="Disordered" evidence="1">
    <location>
        <begin position="21"/>
        <end position="50"/>
    </location>
</feature>
<sequence length="50" mass="5598">MQNSVYKKGWRVITLATPAAEPEPSRLRLGKKRPILPVEPSQAPSRLELS</sequence>
<proteinExistence type="predicted"/>
<evidence type="ECO:0000313" key="2">
    <source>
        <dbReference type="EMBL" id="SVA25797.1"/>
    </source>
</evidence>
<dbReference type="EMBL" id="UINC01006152">
    <property type="protein sequence ID" value="SVA25797.1"/>
    <property type="molecule type" value="Genomic_DNA"/>
</dbReference>
<accession>A0A381UEN6</accession>
<organism evidence="2">
    <name type="scientific">marine metagenome</name>
    <dbReference type="NCBI Taxonomy" id="408172"/>
    <lineage>
        <taxon>unclassified sequences</taxon>
        <taxon>metagenomes</taxon>
        <taxon>ecological metagenomes</taxon>
    </lineage>
</organism>